<evidence type="ECO:0000256" key="1">
    <source>
        <dbReference type="SAM" id="Coils"/>
    </source>
</evidence>
<feature type="coiled-coil region" evidence="1">
    <location>
        <begin position="185"/>
        <end position="212"/>
    </location>
</feature>
<evidence type="ECO:0000256" key="2">
    <source>
        <dbReference type="SAM" id="MobiDB-lite"/>
    </source>
</evidence>
<keyword evidence="4" id="KW-1185">Reference proteome</keyword>
<dbReference type="EMBL" id="JAACJN010000015">
    <property type="protein sequence ID" value="KAF5390436.1"/>
    <property type="molecule type" value="Genomic_DNA"/>
</dbReference>
<evidence type="ECO:0000313" key="4">
    <source>
        <dbReference type="Proteomes" id="UP000518752"/>
    </source>
</evidence>
<sequence>MFESPHYHLSLQPPKLERFQKQFPYLFPADRKRRRRNQSGKSSKPRSPLANIMNDPRSSNIDERLALRHFRSHDADSLHIQRSRSRSIGNASDDASSERSDSSSIPENAFGGNICAFFSAVIFGYAECLVDSPGLRKAYKTTLDQRDAVAPLHRGSDSSDADAVPINSESLLQLKKKNAELRGGAKSKDDTIDQLRQKVAELNGELKVKDAQLKGRDDVIREMKAKETELKPKKRSTKQ</sequence>
<organism evidence="3 4">
    <name type="scientific">Collybiopsis confluens</name>
    <dbReference type="NCBI Taxonomy" id="2823264"/>
    <lineage>
        <taxon>Eukaryota</taxon>
        <taxon>Fungi</taxon>
        <taxon>Dikarya</taxon>
        <taxon>Basidiomycota</taxon>
        <taxon>Agaricomycotina</taxon>
        <taxon>Agaricomycetes</taxon>
        <taxon>Agaricomycetidae</taxon>
        <taxon>Agaricales</taxon>
        <taxon>Marasmiineae</taxon>
        <taxon>Omphalotaceae</taxon>
        <taxon>Collybiopsis</taxon>
    </lineage>
</organism>
<accession>A0A8H5HVN9</accession>
<reference evidence="3 4" key="1">
    <citation type="journal article" date="2020" name="ISME J.">
        <title>Uncovering the hidden diversity of litter-decomposition mechanisms in mushroom-forming fungi.</title>
        <authorList>
            <person name="Floudas D."/>
            <person name="Bentzer J."/>
            <person name="Ahren D."/>
            <person name="Johansson T."/>
            <person name="Persson P."/>
            <person name="Tunlid A."/>
        </authorList>
    </citation>
    <scope>NUCLEOTIDE SEQUENCE [LARGE SCALE GENOMIC DNA]</scope>
    <source>
        <strain evidence="3 4">CBS 406.79</strain>
    </source>
</reference>
<keyword evidence="1" id="KW-0175">Coiled coil</keyword>
<name>A0A8H5HVN9_9AGAR</name>
<dbReference type="Proteomes" id="UP000518752">
    <property type="component" value="Unassembled WGS sequence"/>
</dbReference>
<gene>
    <name evidence="3" type="ORF">D9757_005217</name>
</gene>
<feature type="region of interest" description="Disordered" evidence="2">
    <location>
        <begin position="76"/>
        <end position="105"/>
    </location>
</feature>
<proteinExistence type="predicted"/>
<comment type="caution">
    <text evidence="3">The sequence shown here is derived from an EMBL/GenBank/DDBJ whole genome shotgun (WGS) entry which is preliminary data.</text>
</comment>
<dbReference type="AlphaFoldDB" id="A0A8H5HVN9"/>
<evidence type="ECO:0000313" key="3">
    <source>
        <dbReference type="EMBL" id="KAF5390436.1"/>
    </source>
</evidence>
<feature type="region of interest" description="Disordered" evidence="2">
    <location>
        <begin position="25"/>
        <end position="58"/>
    </location>
</feature>
<protein>
    <submittedName>
        <fullName evidence="3">Uncharacterized protein</fullName>
    </submittedName>
</protein>